<feature type="domain" description="N-acetyltransferase" evidence="3">
    <location>
        <begin position="1"/>
        <end position="141"/>
    </location>
</feature>
<dbReference type="CDD" id="cd04301">
    <property type="entry name" value="NAT_SF"/>
    <property type="match status" value="1"/>
</dbReference>
<comment type="caution">
    <text evidence="4">The sequence shown here is derived from an EMBL/GenBank/DDBJ whole genome shotgun (WGS) entry which is preliminary data.</text>
</comment>
<dbReference type="Gene3D" id="3.40.630.30">
    <property type="match status" value="1"/>
</dbReference>
<evidence type="ECO:0000256" key="1">
    <source>
        <dbReference type="ARBA" id="ARBA00022679"/>
    </source>
</evidence>
<accession>A0ABS9MIB8</accession>
<organism evidence="4 5">
    <name type="scientific">Anaeromassilibacillus senegalensis</name>
    <dbReference type="NCBI Taxonomy" id="1673717"/>
    <lineage>
        <taxon>Bacteria</taxon>
        <taxon>Bacillati</taxon>
        <taxon>Bacillota</taxon>
        <taxon>Clostridia</taxon>
        <taxon>Eubacteriales</taxon>
        <taxon>Acutalibacteraceae</taxon>
        <taxon>Anaeromassilibacillus</taxon>
    </lineage>
</organism>
<keyword evidence="1" id="KW-0808">Transferase</keyword>
<dbReference type="PANTHER" id="PTHR43877">
    <property type="entry name" value="AMINOALKYLPHOSPHONATE N-ACETYLTRANSFERASE-RELATED-RELATED"/>
    <property type="match status" value="1"/>
</dbReference>
<dbReference type="Proteomes" id="UP001298681">
    <property type="component" value="Unassembled WGS sequence"/>
</dbReference>
<protein>
    <submittedName>
        <fullName evidence="4">GNAT family N-acetyltransferase</fullName>
    </submittedName>
</protein>
<name>A0ABS9MIB8_9FIRM</name>
<dbReference type="InterPro" id="IPR050832">
    <property type="entry name" value="Bact_Acetyltransf"/>
</dbReference>
<dbReference type="Pfam" id="PF00583">
    <property type="entry name" value="Acetyltransf_1"/>
    <property type="match status" value="1"/>
</dbReference>
<keyword evidence="2" id="KW-0012">Acyltransferase</keyword>
<evidence type="ECO:0000313" key="5">
    <source>
        <dbReference type="Proteomes" id="UP001298681"/>
    </source>
</evidence>
<evidence type="ECO:0000259" key="3">
    <source>
        <dbReference type="PROSITE" id="PS51186"/>
    </source>
</evidence>
<keyword evidence="5" id="KW-1185">Reference proteome</keyword>
<sequence length="141" mass="16149">MYRGILPDDFLEQEYTPEKRTAALRKSWENRSNEQFYIVYVDGVPAGMLAFCPTEDANVGDVKGLYLLPPFQGQGFGRALMDWALEKLKALGCREAILWVLEENQPARAFYAHYGFLPDEGRQELTLGKPVTIVRYRKQIA</sequence>
<evidence type="ECO:0000313" key="4">
    <source>
        <dbReference type="EMBL" id="MCG4610562.1"/>
    </source>
</evidence>
<proteinExistence type="predicted"/>
<dbReference type="InterPro" id="IPR000182">
    <property type="entry name" value="GNAT_dom"/>
</dbReference>
<dbReference type="PROSITE" id="PS51186">
    <property type="entry name" value="GNAT"/>
    <property type="match status" value="1"/>
</dbReference>
<gene>
    <name evidence="4" type="ORF">L0P57_06400</name>
</gene>
<dbReference type="EMBL" id="JAKNHQ010000007">
    <property type="protein sequence ID" value="MCG4610562.1"/>
    <property type="molecule type" value="Genomic_DNA"/>
</dbReference>
<evidence type="ECO:0000256" key="2">
    <source>
        <dbReference type="ARBA" id="ARBA00023315"/>
    </source>
</evidence>
<reference evidence="4 5" key="1">
    <citation type="submission" date="2022-01" db="EMBL/GenBank/DDBJ databases">
        <title>Collection of gut derived symbiotic bacterial strains cultured from healthy donors.</title>
        <authorList>
            <person name="Lin H."/>
            <person name="Kohout C."/>
            <person name="Waligurski E."/>
            <person name="Pamer E.G."/>
        </authorList>
    </citation>
    <scope>NUCLEOTIDE SEQUENCE [LARGE SCALE GENOMIC DNA]</scope>
    <source>
        <strain evidence="4 5">DFI.7.58</strain>
    </source>
</reference>
<dbReference type="SUPFAM" id="SSF55729">
    <property type="entry name" value="Acyl-CoA N-acyltransferases (Nat)"/>
    <property type="match status" value="1"/>
</dbReference>
<dbReference type="InterPro" id="IPR016181">
    <property type="entry name" value="Acyl_CoA_acyltransferase"/>
</dbReference>